<sequence>SVDMQTATQSQAVGFASPLQNPGMVSMMPTSAANNQTFGEVNQLGGVFVNGRPLPNALRLRIIELAQLGIRPCDISRQLRVSHGCVSKILARYNETGSILPGAIGGSKPRVTTPGVVNAIKDYKVRDPGIFAWEIRDRLLSDAICDKYNVPSVSSISRILRNKIGNVLHPNNPLNPNYVPISSIENSTPPQTPSMRPAMYNSPIYNHYMVPPGKPNMPNAPPQLRNSPVACHPFYSHSVTEILGFPRFDQPGIQGTVSNHPMTTDTLTVAPHNGGGYHHQLVPVSVPSVIPKLEEWNNMTAYGVPPPTQVTTVHLNGVEKSSPLSRDVTSLQQSPSSEENRASHPPTCLYASAPTNTAYVTSSAANQYPQPYIPTYAQPGWHQMNGMDATGNPLRPTHHAQNGGLQHGYHKTAVTTSQQG</sequence>
<reference evidence="10" key="2">
    <citation type="submission" date="2025-08" db="UniProtKB">
        <authorList>
            <consortium name="Ensembl"/>
        </authorList>
    </citation>
    <scope>IDENTIFICATION</scope>
</reference>
<evidence type="ECO:0000256" key="8">
    <source>
        <dbReference type="SAM" id="MobiDB-lite"/>
    </source>
</evidence>
<evidence type="ECO:0000313" key="11">
    <source>
        <dbReference type="Proteomes" id="UP000007875"/>
    </source>
</evidence>
<feature type="compositionally biased region" description="Polar residues" evidence="8">
    <location>
        <begin position="322"/>
        <end position="337"/>
    </location>
</feature>
<evidence type="ECO:0000313" key="10">
    <source>
        <dbReference type="Ensembl" id="ENSCSAVP00000013300.1"/>
    </source>
</evidence>
<dbReference type="eggNOG" id="KOG3517">
    <property type="taxonomic scope" value="Eukaryota"/>
</dbReference>
<dbReference type="PANTHER" id="PTHR45636:SF16">
    <property type="entry name" value="PAIRED BOX POX-MESO PROTEIN"/>
    <property type="match status" value="1"/>
</dbReference>
<dbReference type="GO" id="GO:0000981">
    <property type="term" value="F:DNA-binding transcription factor activity, RNA polymerase II-specific"/>
    <property type="evidence" value="ECO:0007669"/>
    <property type="project" value="TreeGrafter"/>
</dbReference>
<evidence type="ECO:0000259" key="9">
    <source>
        <dbReference type="PROSITE" id="PS51057"/>
    </source>
</evidence>
<evidence type="ECO:0000256" key="4">
    <source>
        <dbReference type="ARBA" id="ARBA00023015"/>
    </source>
</evidence>
<keyword evidence="3" id="KW-0563">Paired box</keyword>
<dbReference type="InterPro" id="IPR043565">
    <property type="entry name" value="PAX_fam"/>
</dbReference>
<dbReference type="Pfam" id="PF00292">
    <property type="entry name" value="PAX"/>
    <property type="match status" value="1"/>
</dbReference>
<keyword evidence="5" id="KW-0238">DNA-binding</keyword>
<feature type="domain" description="Paired" evidence="9">
    <location>
        <begin position="37"/>
        <end position="163"/>
    </location>
</feature>
<dbReference type="GO" id="GO:0005634">
    <property type="term" value="C:nucleus"/>
    <property type="evidence" value="ECO:0007669"/>
    <property type="project" value="UniProtKB-SubCell"/>
</dbReference>
<dbReference type="InterPro" id="IPR001523">
    <property type="entry name" value="Paired_dom"/>
</dbReference>
<dbReference type="InterPro" id="IPR036388">
    <property type="entry name" value="WH-like_DNA-bd_sf"/>
</dbReference>
<name>H2Z6T8_CIOSA</name>
<proteinExistence type="predicted"/>
<dbReference type="STRING" id="51511.ENSCSAVP00000013300"/>
<dbReference type="PRINTS" id="PR00027">
    <property type="entry name" value="PAIREDBOX"/>
</dbReference>
<feature type="region of interest" description="Disordered" evidence="8">
    <location>
        <begin position="398"/>
        <end position="420"/>
    </location>
</feature>
<protein>
    <recommendedName>
        <fullName evidence="9">Paired domain-containing protein</fullName>
    </recommendedName>
</protein>
<keyword evidence="2" id="KW-0217">Developmental protein</keyword>
<dbReference type="PANTHER" id="PTHR45636">
    <property type="entry name" value="PAIRED BOX PROTEIN PAX-6-RELATED-RELATED"/>
    <property type="match status" value="1"/>
</dbReference>
<reference evidence="11" key="1">
    <citation type="submission" date="2003-08" db="EMBL/GenBank/DDBJ databases">
        <authorList>
            <person name="Birren B."/>
            <person name="Nusbaum C."/>
            <person name="Abebe A."/>
            <person name="Abouelleil A."/>
            <person name="Adekoya E."/>
            <person name="Ait-zahra M."/>
            <person name="Allen N."/>
            <person name="Allen T."/>
            <person name="An P."/>
            <person name="Anderson M."/>
            <person name="Anderson S."/>
            <person name="Arachchi H."/>
            <person name="Armbruster J."/>
            <person name="Bachantsang P."/>
            <person name="Baldwin J."/>
            <person name="Barry A."/>
            <person name="Bayul T."/>
            <person name="Blitshsteyn B."/>
            <person name="Bloom T."/>
            <person name="Blye J."/>
            <person name="Boguslavskiy L."/>
            <person name="Borowsky M."/>
            <person name="Boukhgalter B."/>
            <person name="Brunache A."/>
            <person name="Butler J."/>
            <person name="Calixte N."/>
            <person name="Calvo S."/>
            <person name="Camarata J."/>
            <person name="Campo K."/>
            <person name="Chang J."/>
            <person name="Cheshatsang Y."/>
            <person name="Citroen M."/>
            <person name="Collymore A."/>
            <person name="Considine T."/>
            <person name="Cook A."/>
            <person name="Cooke P."/>
            <person name="Corum B."/>
            <person name="Cuomo C."/>
            <person name="David R."/>
            <person name="Dawoe T."/>
            <person name="Degray S."/>
            <person name="Dodge S."/>
            <person name="Dooley K."/>
            <person name="Dorje P."/>
            <person name="Dorjee K."/>
            <person name="Dorris L."/>
            <person name="Duffey N."/>
            <person name="Dupes A."/>
            <person name="Elkins T."/>
            <person name="Engels R."/>
            <person name="Erickson J."/>
            <person name="Farina A."/>
            <person name="Faro S."/>
            <person name="Ferreira P."/>
            <person name="Fischer H."/>
            <person name="Fitzgerald M."/>
            <person name="Foley K."/>
            <person name="Gage D."/>
            <person name="Galagan J."/>
            <person name="Gearin G."/>
            <person name="Gnerre S."/>
            <person name="Gnirke A."/>
            <person name="Goyette A."/>
            <person name="Graham J."/>
            <person name="Grandbois E."/>
            <person name="Gyaltsen K."/>
            <person name="Hafez N."/>
            <person name="Hagopian D."/>
            <person name="Hagos B."/>
            <person name="Hall J."/>
            <person name="Hatcher B."/>
            <person name="Heller A."/>
            <person name="Higgins H."/>
            <person name="Honan T."/>
            <person name="Horn A."/>
            <person name="Houde N."/>
            <person name="Hughes L."/>
            <person name="Hulme W."/>
            <person name="Husby E."/>
            <person name="Iliev I."/>
            <person name="Jaffe D."/>
            <person name="Jones C."/>
            <person name="Kamal M."/>
            <person name="Kamat A."/>
            <person name="Kamvysselis M."/>
            <person name="Karlsson E."/>
            <person name="Kells C."/>
            <person name="Kieu A."/>
            <person name="Kisner P."/>
            <person name="Kodira C."/>
            <person name="Kulbokas E."/>
            <person name="Labutti K."/>
            <person name="Lama D."/>
            <person name="Landers T."/>
            <person name="Leger J."/>
            <person name="Levine S."/>
            <person name="Lewis D."/>
            <person name="Lewis T."/>
            <person name="Lindblad-toh K."/>
            <person name="Liu X."/>
            <person name="Lokyitsang T."/>
            <person name="Lokyitsang Y."/>
            <person name="Lucien O."/>
            <person name="Lui A."/>
            <person name="Ma L.J."/>
            <person name="Mabbitt R."/>
            <person name="Macdonald J."/>
            <person name="Maclean C."/>
            <person name="Major J."/>
            <person name="Manning J."/>
            <person name="Marabella R."/>
            <person name="Maru K."/>
            <person name="Matthews C."/>
            <person name="Mauceli E."/>
            <person name="Mccarthy M."/>
            <person name="Mcdonough S."/>
            <person name="Mcghee T."/>
            <person name="Meldrim J."/>
            <person name="Meneus L."/>
            <person name="Mesirov J."/>
            <person name="Mihalev A."/>
            <person name="Mihova T."/>
            <person name="Mikkelsen T."/>
            <person name="Mlenga V."/>
            <person name="Moru K."/>
            <person name="Mozes J."/>
            <person name="Mulrain L."/>
            <person name="Munson G."/>
            <person name="Naylor J."/>
            <person name="Newes C."/>
            <person name="Nguyen C."/>
            <person name="Nguyen N."/>
            <person name="Nguyen T."/>
            <person name="Nicol R."/>
            <person name="Nielsen C."/>
            <person name="Nizzari M."/>
            <person name="Norbu C."/>
            <person name="Norbu N."/>
            <person name="O'donnell P."/>
            <person name="Okoawo O."/>
            <person name="O'leary S."/>
            <person name="Omotosho B."/>
            <person name="O'neill K."/>
            <person name="Osman S."/>
            <person name="Parker S."/>
            <person name="Perrin D."/>
            <person name="Phunkhang P."/>
            <person name="Piqani B."/>
            <person name="Purcell S."/>
            <person name="Rachupka T."/>
            <person name="Ramasamy U."/>
            <person name="Rameau R."/>
            <person name="Ray V."/>
            <person name="Raymond C."/>
            <person name="Retta R."/>
            <person name="Richardson S."/>
            <person name="Rise C."/>
            <person name="Rodriguez J."/>
            <person name="Rogers J."/>
            <person name="Rogov P."/>
            <person name="Rutman M."/>
            <person name="Schupbach R."/>
            <person name="Seaman C."/>
            <person name="Settipalli S."/>
            <person name="Sharpe T."/>
            <person name="Sheridan J."/>
            <person name="Sherpa N."/>
            <person name="Shi J."/>
            <person name="Smirnov S."/>
            <person name="Smith C."/>
            <person name="Sougnez C."/>
            <person name="Spencer B."/>
            <person name="Stalker J."/>
            <person name="Stange-thomann N."/>
            <person name="Stavropoulos S."/>
            <person name="Stetson K."/>
            <person name="Stone C."/>
            <person name="Stone S."/>
            <person name="Stubbs M."/>
            <person name="Talamas J."/>
            <person name="Tchuinga P."/>
            <person name="Tenzing P."/>
            <person name="Tesfaye S."/>
            <person name="Theodore J."/>
            <person name="Thoulutsang Y."/>
            <person name="Topham K."/>
            <person name="Towey S."/>
            <person name="Tsamla T."/>
            <person name="Tsomo N."/>
            <person name="Vallee D."/>
            <person name="Vassiliev H."/>
            <person name="Venkataraman V."/>
            <person name="Vinson J."/>
            <person name="Vo A."/>
            <person name="Wade C."/>
            <person name="Wang S."/>
            <person name="Wangchuk T."/>
            <person name="Wangdi T."/>
            <person name="Whittaker C."/>
            <person name="Wilkinson J."/>
            <person name="Wu Y."/>
            <person name="Wyman D."/>
            <person name="Yadav S."/>
            <person name="Yang S."/>
            <person name="Yang X."/>
            <person name="Yeager S."/>
            <person name="Yee E."/>
            <person name="Young G."/>
            <person name="Zainoun J."/>
            <person name="Zembeck L."/>
            <person name="Zimmer A."/>
            <person name="Zody M."/>
            <person name="Lander E."/>
        </authorList>
    </citation>
    <scope>NUCLEOTIDE SEQUENCE [LARGE SCALE GENOMIC DNA]</scope>
</reference>
<dbReference type="FunFam" id="1.10.10.10:FF:000084">
    <property type="entry name" value="paired box protein Pax-9"/>
    <property type="match status" value="1"/>
</dbReference>
<dbReference type="InterPro" id="IPR043182">
    <property type="entry name" value="PAIRED_DNA-bd_dom"/>
</dbReference>
<dbReference type="Ensembl" id="ENSCSAVT00000013450.1">
    <property type="protein sequence ID" value="ENSCSAVP00000013300.1"/>
    <property type="gene ID" value="ENSCSAVG00000007806.1"/>
</dbReference>
<evidence type="ECO:0000256" key="7">
    <source>
        <dbReference type="ARBA" id="ARBA00023242"/>
    </source>
</evidence>
<dbReference type="InParanoid" id="H2Z6T8"/>
<dbReference type="GeneTree" id="ENSGT00940000159137"/>
<dbReference type="AlphaFoldDB" id="H2Z6T8"/>
<feature type="region of interest" description="Disordered" evidence="8">
    <location>
        <begin position="319"/>
        <end position="346"/>
    </location>
</feature>
<dbReference type="Proteomes" id="UP000007875">
    <property type="component" value="Unassembled WGS sequence"/>
</dbReference>
<keyword evidence="7" id="KW-0539">Nucleus</keyword>
<evidence type="ECO:0000256" key="5">
    <source>
        <dbReference type="ARBA" id="ARBA00023125"/>
    </source>
</evidence>
<accession>H2Z6T8</accession>
<organism evidence="10 11">
    <name type="scientific">Ciona savignyi</name>
    <name type="common">Pacific transparent sea squirt</name>
    <dbReference type="NCBI Taxonomy" id="51511"/>
    <lineage>
        <taxon>Eukaryota</taxon>
        <taxon>Metazoa</taxon>
        <taxon>Chordata</taxon>
        <taxon>Tunicata</taxon>
        <taxon>Ascidiacea</taxon>
        <taxon>Phlebobranchia</taxon>
        <taxon>Cionidae</taxon>
        <taxon>Ciona</taxon>
    </lineage>
</organism>
<evidence type="ECO:0000256" key="3">
    <source>
        <dbReference type="ARBA" id="ARBA00022724"/>
    </source>
</evidence>
<dbReference type="PROSITE" id="PS00034">
    <property type="entry name" value="PAIRED_1"/>
    <property type="match status" value="1"/>
</dbReference>
<dbReference type="Gene3D" id="1.10.10.10">
    <property type="entry name" value="Winged helix-like DNA-binding domain superfamily/Winged helix DNA-binding domain"/>
    <property type="match status" value="2"/>
</dbReference>
<keyword evidence="4" id="KW-0805">Transcription regulation</keyword>
<keyword evidence="6" id="KW-0804">Transcription</keyword>
<comment type="subcellular location">
    <subcellularLocation>
        <location evidence="1">Nucleus</location>
    </subcellularLocation>
</comment>
<dbReference type="OMA" id="LEEWNNM"/>
<dbReference type="PROSITE" id="PS51057">
    <property type="entry name" value="PAIRED_2"/>
    <property type="match status" value="1"/>
</dbReference>
<evidence type="ECO:0000256" key="1">
    <source>
        <dbReference type="ARBA" id="ARBA00004123"/>
    </source>
</evidence>
<evidence type="ECO:0000256" key="2">
    <source>
        <dbReference type="ARBA" id="ARBA00022473"/>
    </source>
</evidence>
<keyword evidence="11" id="KW-1185">Reference proteome</keyword>
<dbReference type="CDD" id="cd00131">
    <property type="entry name" value="PAX"/>
    <property type="match status" value="1"/>
</dbReference>
<dbReference type="SMART" id="SM00351">
    <property type="entry name" value="PAX"/>
    <property type="match status" value="1"/>
</dbReference>
<dbReference type="FunFam" id="1.10.10.10:FF:000003">
    <property type="entry name" value="Paired box protein Pax-6"/>
    <property type="match status" value="1"/>
</dbReference>
<dbReference type="GO" id="GO:0000978">
    <property type="term" value="F:RNA polymerase II cis-regulatory region sequence-specific DNA binding"/>
    <property type="evidence" value="ECO:0007669"/>
    <property type="project" value="TreeGrafter"/>
</dbReference>
<reference evidence="10" key="3">
    <citation type="submission" date="2025-09" db="UniProtKB">
        <authorList>
            <consortium name="Ensembl"/>
        </authorList>
    </citation>
    <scope>IDENTIFICATION</scope>
</reference>
<dbReference type="SUPFAM" id="SSF46689">
    <property type="entry name" value="Homeodomain-like"/>
    <property type="match status" value="1"/>
</dbReference>
<dbReference type="InterPro" id="IPR009057">
    <property type="entry name" value="Homeodomain-like_sf"/>
</dbReference>
<evidence type="ECO:0000256" key="6">
    <source>
        <dbReference type="ARBA" id="ARBA00023163"/>
    </source>
</evidence>